<evidence type="ECO:0000256" key="4">
    <source>
        <dbReference type="ARBA" id="ARBA00022519"/>
    </source>
</evidence>
<keyword evidence="2" id="KW-0813">Transport</keyword>
<dbReference type="GO" id="GO:0005886">
    <property type="term" value="C:plasma membrane"/>
    <property type="evidence" value="ECO:0007669"/>
    <property type="project" value="UniProtKB-SubCell"/>
</dbReference>
<comment type="caution">
    <text evidence="10">The sequence shown here is derived from an EMBL/GenBank/DDBJ whole genome shotgun (WGS) entry which is preliminary data.</text>
</comment>
<dbReference type="PANTHER" id="PTHR30574">
    <property type="entry name" value="INNER MEMBRANE PROTEIN YEDE"/>
    <property type="match status" value="1"/>
</dbReference>
<keyword evidence="11" id="KW-1185">Reference proteome</keyword>
<name>A0A433SGR2_9BURK</name>
<evidence type="ECO:0000256" key="2">
    <source>
        <dbReference type="ARBA" id="ARBA00022448"/>
    </source>
</evidence>
<evidence type="ECO:0000256" key="9">
    <source>
        <dbReference type="SAM" id="Phobius"/>
    </source>
</evidence>
<comment type="subcellular location">
    <subcellularLocation>
        <location evidence="1">Cell inner membrane</location>
        <topology evidence="1">Multi-pass membrane protein</topology>
    </subcellularLocation>
</comment>
<feature type="transmembrane region" description="Helical" evidence="9">
    <location>
        <begin position="48"/>
        <end position="68"/>
    </location>
</feature>
<evidence type="ECO:0000256" key="3">
    <source>
        <dbReference type="ARBA" id="ARBA00022475"/>
    </source>
</evidence>
<reference evidence="10 11" key="1">
    <citation type="submission" date="2018-01" db="EMBL/GenBank/DDBJ databases">
        <title>Saezia sanguinis gen. nov., sp. nov., in the order Burkholderiales isolated from human blood.</title>
        <authorList>
            <person name="Medina-Pascual M.J."/>
            <person name="Valdezate S."/>
            <person name="Monzon S."/>
            <person name="Cuesta I."/>
            <person name="Carrasco G."/>
            <person name="Villalon P."/>
            <person name="Saez-Nieto J.A."/>
        </authorList>
    </citation>
    <scope>NUCLEOTIDE SEQUENCE [LARGE SCALE GENOMIC DNA]</scope>
    <source>
        <strain evidence="10 11">CNM695-12</strain>
    </source>
</reference>
<evidence type="ECO:0000313" key="11">
    <source>
        <dbReference type="Proteomes" id="UP000286947"/>
    </source>
</evidence>
<dbReference type="AlphaFoldDB" id="A0A433SGR2"/>
<dbReference type="Pfam" id="PF04143">
    <property type="entry name" value="Sulf_transp"/>
    <property type="match status" value="1"/>
</dbReference>
<accession>A0A433SGR2</accession>
<dbReference type="Proteomes" id="UP000286947">
    <property type="component" value="Unassembled WGS sequence"/>
</dbReference>
<evidence type="ECO:0000256" key="8">
    <source>
        <dbReference type="ARBA" id="ARBA00035655"/>
    </source>
</evidence>
<dbReference type="RefSeq" id="WP_126977692.1">
    <property type="nucleotide sequence ID" value="NZ_PQSP01000001.1"/>
</dbReference>
<keyword evidence="3" id="KW-1003">Cell membrane</keyword>
<comment type="similarity">
    <text evidence="8">Belongs to the TsuA/YedE (TC 9.B.102) family.</text>
</comment>
<protein>
    <submittedName>
        <fullName evidence="10">Uncharacterized protein</fullName>
    </submittedName>
</protein>
<keyword evidence="7 9" id="KW-0472">Membrane</keyword>
<dbReference type="EMBL" id="PQSP01000001">
    <property type="protein sequence ID" value="RUS67918.1"/>
    <property type="molecule type" value="Genomic_DNA"/>
</dbReference>
<dbReference type="OrthoDB" id="9814020at2"/>
<dbReference type="PANTHER" id="PTHR30574:SF1">
    <property type="entry name" value="SULPHUR TRANSPORT DOMAIN-CONTAINING PROTEIN"/>
    <property type="match status" value="1"/>
</dbReference>
<feature type="transmembrane region" description="Helical" evidence="9">
    <location>
        <begin position="118"/>
        <end position="139"/>
    </location>
</feature>
<keyword evidence="5 9" id="KW-0812">Transmembrane</keyword>
<evidence type="ECO:0000256" key="7">
    <source>
        <dbReference type="ARBA" id="ARBA00023136"/>
    </source>
</evidence>
<feature type="transmembrane region" description="Helical" evidence="9">
    <location>
        <begin position="12"/>
        <end position="36"/>
    </location>
</feature>
<organism evidence="10 11">
    <name type="scientific">Saezia sanguinis</name>
    <dbReference type="NCBI Taxonomy" id="1965230"/>
    <lineage>
        <taxon>Bacteria</taxon>
        <taxon>Pseudomonadati</taxon>
        <taxon>Pseudomonadota</taxon>
        <taxon>Betaproteobacteria</taxon>
        <taxon>Burkholderiales</taxon>
        <taxon>Saeziaceae</taxon>
        <taxon>Saezia</taxon>
    </lineage>
</organism>
<sequence length="144" mass="14613">MHPWVLSGIGGVLIGLSAVVLMASIGRIAGISGIAGGALPGIVRQGDLGWRLAFIGGLIAAPFLLLIIRGSNGIGAPQVSWPWMIVAGLLIGFGTRLGNGCTSGHGVCGIARLSPRSFAATGVFMVFGISTVFVIRHLLQGGLL</sequence>
<feature type="transmembrane region" description="Helical" evidence="9">
    <location>
        <begin position="80"/>
        <end position="97"/>
    </location>
</feature>
<gene>
    <name evidence="10" type="ORF">CUZ56_00399</name>
</gene>
<keyword evidence="6 9" id="KW-1133">Transmembrane helix</keyword>
<keyword evidence="4" id="KW-0997">Cell inner membrane</keyword>
<dbReference type="InterPro" id="IPR007272">
    <property type="entry name" value="Sulf_transp_TsuA/YedE"/>
</dbReference>
<proteinExistence type="inferred from homology"/>
<evidence type="ECO:0000313" key="10">
    <source>
        <dbReference type="EMBL" id="RUS67918.1"/>
    </source>
</evidence>
<evidence type="ECO:0000256" key="1">
    <source>
        <dbReference type="ARBA" id="ARBA00004429"/>
    </source>
</evidence>
<evidence type="ECO:0000256" key="5">
    <source>
        <dbReference type="ARBA" id="ARBA00022692"/>
    </source>
</evidence>
<evidence type="ECO:0000256" key="6">
    <source>
        <dbReference type="ARBA" id="ARBA00022989"/>
    </source>
</evidence>